<dbReference type="Proteomes" id="UP000052232">
    <property type="component" value="Unassembled WGS sequence"/>
</dbReference>
<dbReference type="PROSITE" id="PS51352">
    <property type="entry name" value="THIOREDOXIN_2"/>
    <property type="match status" value="1"/>
</dbReference>
<feature type="binding site" evidence="3">
    <location>
        <position position="89"/>
    </location>
    <ligand>
        <name>Cu cation</name>
        <dbReference type="ChEBI" id="CHEBI:23378"/>
    </ligand>
</feature>
<dbReference type="PANTHER" id="PTHR12151">
    <property type="entry name" value="ELECTRON TRANSPORT PROTIN SCO1/SENC FAMILY MEMBER"/>
    <property type="match status" value="1"/>
</dbReference>
<feature type="signal peptide" evidence="5">
    <location>
        <begin position="1"/>
        <end position="33"/>
    </location>
</feature>
<name>A0A0J7XSV8_9SPHN</name>
<dbReference type="AlphaFoldDB" id="A0A0J7XSV8"/>
<feature type="disulfide bond" description="Redox-active" evidence="4">
    <location>
        <begin position="85"/>
        <end position="89"/>
    </location>
</feature>
<keyword evidence="2 3" id="KW-0186">Copper</keyword>
<evidence type="ECO:0000259" key="6">
    <source>
        <dbReference type="PROSITE" id="PS51352"/>
    </source>
</evidence>
<evidence type="ECO:0000256" key="2">
    <source>
        <dbReference type="ARBA" id="ARBA00023008"/>
    </source>
</evidence>
<evidence type="ECO:0000256" key="4">
    <source>
        <dbReference type="PIRSR" id="PIRSR603782-2"/>
    </source>
</evidence>
<dbReference type="PANTHER" id="PTHR12151:SF25">
    <property type="entry name" value="LINALOOL DEHYDRATASE_ISOMERASE DOMAIN-CONTAINING PROTEIN"/>
    <property type="match status" value="1"/>
</dbReference>
<keyword evidence="8" id="KW-1185">Reference proteome</keyword>
<feature type="binding site" evidence="3">
    <location>
        <position position="85"/>
    </location>
    <ligand>
        <name>Cu cation</name>
        <dbReference type="ChEBI" id="CHEBI:23378"/>
    </ligand>
</feature>
<dbReference type="FunFam" id="3.40.30.10:FF:000013">
    <property type="entry name" value="Blast:Protein SCO1 homolog, mitochondrial"/>
    <property type="match status" value="1"/>
</dbReference>
<evidence type="ECO:0000313" key="7">
    <source>
        <dbReference type="EMBL" id="KMS54103.1"/>
    </source>
</evidence>
<dbReference type="InterPro" id="IPR013766">
    <property type="entry name" value="Thioredoxin_domain"/>
</dbReference>
<dbReference type="STRING" id="1420583.V473_18060"/>
<protein>
    <submittedName>
        <fullName evidence="7">Electron transporter</fullName>
    </submittedName>
</protein>
<dbReference type="Pfam" id="PF02630">
    <property type="entry name" value="SCO1-SenC"/>
    <property type="match status" value="1"/>
</dbReference>
<dbReference type="EMBL" id="JACT01000004">
    <property type="protein sequence ID" value="KMS54103.1"/>
    <property type="molecule type" value="Genomic_DNA"/>
</dbReference>
<evidence type="ECO:0000256" key="3">
    <source>
        <dbReference type="PIRSR" id="PIRSR603782-1"/>
    </source>
</evidence>
<dbReference type="RefSeq" id="WP_148648426.1">
    <property type="nucleotide sequence ID" value="NZ_KQ130435.1"/>
</dbReference>
<gene>
    <name evidence="7" type="ORF">V473_18060</name>
</gene>
<feature type="domain" description="Thioredoxin" evidence="6">
    <location>
        <begin position="47"/>
        <end position="219"/>
    </location>
</feature>
<accession>A0A0J7XSV8</accession>
<dbReference type="InterPro" id="IPR036249">
    <property type="entry name" value="Thioredoxin-like_sf"/>
</dbReference>
<reference evidence="7 8" key="1">
    <citation type="journal article" date="2015" name="G3 (Bethesda)">
        <title>Insights into Ongoing Evolution of the Hexachlorocyclohexane Catabolic Pathway from Comparative Genomics of Ten Sphingomonadaceae Strains.</title>
        <authorList>
            <person name="Pearce S.L."/>
            <person name="Oakeshott J.G."/>
            <person name="Pandey G."/>
        </authorList>
    </citation>
    <scope>NUCLEOTIDE SEQUENCE [LARGE SCALE GENOMIC DNA]</scope>
    <source>
        <strain evidence="7 8">LL01</strain>
    </source>
</reference>
<evidence type="ECO:0000256" key="1">
    <source>
        <dbReference type="ARBA" id="ARBA00010996"/>
    </source>
</evidence>
<keyword evidence="5" id="KW-0732">Signal</keyword>
<dbReference type="PATRIC" id="fig|1420583.3.peg.3424"/>
<keyword evidence="3" id="KW-0479">Metal-binding</keyword>
<dbReference type="CDD" id="cd02968">
    <property type="entry name" value="SCO"/>
    <property type="match status" value="1"/>
</dbReference>
<keyword evidence="4" id="KW-1015">Disulfide bond</keyword>
<dbReference type="SUPFAM" id="SSF52833">
    <property type="entry name" value="Thioredoxin-like"/>
    <property type="match status" value="1"/>
</dbReference>
<proteinExistence type="inferred from homology"/>
<comment type="caution">
    <text evidence="7">The sequence shown here is derived from an EMBL/GenBank/DDBJ whole genome shotgun (WGS) entry which is preliminary data.</text>
</comment>
<feature type="binding site" evidence="3">
    <location>
        <position position="178"/>
    </location>
    <ligand>
        <name>Cu cation</name>
        <dbReference type="ChEBI" id="CHEBI:23378"/>
    </ligand>
</feature>
<evidence type="ECO:0000313" key="8">
    <source>
        <dbReference type="Proteomes" id="UP000052232"/>
    </source>
</evidence>
<sequence length="222" mass="24057">MAGHAMNKDVAPSILPSIALPFLALLAACNMGADGNASSGDSEQGELIGARIGAPFTLTNQDGKPTRWDDYKGQYRLVYFGYTYCPDVCPVDLQRIMQGFSKFEQARPALAAKVQPMLISVDPQRDTPAVLKSYVAAFHPRLTGLTGTKEQIAKVAKDFVVIYNPEKSDGATDYMVSHSRTPYLFDSDGKPVALVPVDDPATADVDEGAPDKVLAFLEKWVK</sequence>
<dbReference type="Gene3D" id="3.40.30.10">
    <property type="entry name" value="Glutaredoxin"/>
    <property type="match status" value="1"/>
</dbReference>
<dbReference type="InterPro" id="IPR003782">
    <property type="entry name" value="SCO1/SenC"/>
</dbReference>
<organism evidence="7 8">
    <name type="scientific">Sphingobium cupriresistens LL01</name>
    <dbReference type="NCBI Taxonomy" id="1420583"/>
    <lineage>
        <taxon>Bacteria</taxon>
        <taxon>Pseudomonadati</taxon>
        <taxon>Pseudomonadota</taxon>
        <taxon>Alphaproteobacteria</taxon>
        <taxon>Sphingomonadales</taxon>
        <taxon>Sphingomonadaceae</taxon>
        <taxon>Sphingobium</taxon>
    </lineage>
</organism>
<dbReference type="GO" id="GO:0046872">
    <property type="term" value="F:metal ion binding"/>
    <property type="evidence" value="ECO:0007669"/>
    <property type="project" value="UniProtKB-KW"/>
</dbReference>
<evidence type="ECO:0000256" key="5">
    <source>
        <dbReference type="SAM" id="SignalP"/>
    </source>
</evidence>
<feature type="chain" id="PRO_5005291552" evidence="5">
    <location>
        <begin position="34"/>
        <end position="222"/>
    </location>
</feature>
<comment type="similarity">
    <text evidence="1">Belongs to the SCO1/2 family.</text>
</comment>